<comment type="caution">
    <text evidence="1">The sequence shown here is derived from an EMBL/GenBank/DDBJ whole genome shotgun (WGS) entry which is preliminary data.</text>
</comment>
<keyword evidence="2" id="KW-1185">Reference proteome</keyword>
<name>A0AAV4UPA8_CAEEX</name>
<gene>
    <name evidence="1" type="ORF">CEXT_369721</name>
</gene>
<evidence type="ECO:0000313" key="2">
    <source>
        <dbReference type="Proteomes" id="UP001054945"/>
    </source>
</evidence>
<evidence type="ECO:0000313" key="1">
    <source>
        <dbReference type="EMBL" id="GIY59551.1"/>
    </source>
</evidence>
<dbReference type="Proteomes" id="UP001054945">
    <property type="component" value="Unassembled WGS sequence"/>
</dbReference>
<proteinExistence type="predicted"/>
<reference evidence="1 2" key="1">
    <citation type="submission" date="2021-06" db="EMBL/GenBank/DDBJ databases">
        <title>Caerostris extrusa draft genome.</title>
        <authorList>
            <person name="Kono N."/>
            <person name="Arakawa K."/>
        </authorList>
    </citation>
    <scope>NUCLEOTIDE SEQUENCE [LARGE SCALE GENOMIC DNA]</scope>
</reference>
<accession>A0AAV4UPA8</accession>
<dbReference type="AlphaFoldDB" id="A0AAV4UPA8"/>
<organism evidence="1 2">
    <name type="scientific">Caerostris extrusa</name>
    <name type="common">Bark spider</name>
    <name type="synonym">Caerostris bankana</name>
    <dbReference type="NCBI Taxonomy" id="172846"/>
    <lineage>
        <taxon>Eukaryota</taxon>
        <taxon>Metazoa</taxon>
        <taxon>Ecdysozoa</taxon>
        <taxon>Arthropoda</taxon>
        <taxon>Chelicerata</taxon>
        <taxon>Arachnida</taxon>
        <taxon>Araneae</taxon>
        <taxon>Araneomorphae</taxon>
        <taxon>Entelegynae</taxon>
        <taxon>Araneoidea</taxon>
        <taxon>Araneidae</taxon>
        <taxon>Caerostris</taxon>
    </lineage>
</organism>
<protein>
    <submittedName>
        <fullName evidence="1">Uncharacterized protein</fullName>
    </submittedName>
</protein>
<sequence>MCSELKAKISMQFPLPHTSLKGLIILRVFSPKLLADLTFTFPRHFAIFLRALGNQTSRPVLRRTTSRATVFLKPRRTHNGKMSCCTLFMAAFRNGPS</sequence>
<dbReference type="EMBL" id="BPLR01013215">
    <property type="protein sequence ID" value="GIY59551.1"/>
    <property type="molecule type" value="Genomic_DNA"/>
</dbReference>